<keyword evidence="14" id="KW-1185">Reference proteome</keyword>
<feature type="transmembrane region" description="Helical" evidence="11">
    <location>
        <begin position="715"/>
        <end position="740"/>
    </location>
</feature>
<feature type="transmembrane region" description="Helical" evidence="11">
    <location>
        <begin position="74"/>
        <end position="92"/>
    </location>
</feature>
<dbReference type="InterPro" id="IPR036412">
    <property type="entry name" value="HAD-like_sf"/>
</dbReference>
<dbReference type="InterPro" id="IPR001757">
    <property type="entry name" value="P_typ_ATPase"/>
</dbReference>
<dbReference type="EMBL" id="VJOM01000004">
    <property type="protein sequence ID" value="TSE33375.1"/>
    <property type="molecule type" value="Genomic_DNA"/>
</dbReference>
<feature type="transmembrane region" description="Helical" evidence="11">
    <location>
        <begin position="858"/>
        <end position="879"/>
    </location>
</feature>
<dbReference type="InterPro" id="IPR018303">
    <property type="entry name" value="ATPase_P-typ_P_site"/>
</dbReference>
<evidence type="ECO:0000256" key="6">
    <source>
        <dbReference type="ARBA" id="ARBA00022840"/>
    </source>
</evidence>
<dbReference type="SFLD" id="SFLDG00002">
    <property type="entry name" value="C1.7:_P-type_atpase_like"/>
    <property type="match status" value="1"/>
</dbReference>
<feature type="domain" description="Cation-transporting P-type ATPase N-terminal" evidence="12">
    <location>
        <begin position="21"/>
        <end position="94"/>
    </location>
</feature>
<protein>
    <submittedName>
        <fullName evidence="13">Putative cation-transporting ATPase F</fullName>
        <ecNumber evidence="13">3.6.3.-</ecNumber>
    </submittedName>
</protein>
<dbReference type="FunFam" id="3.40.50.1000:FF:000028">
    <property type="entry name" value="Calcium-transporting P-type ATPase, putative"/>
    <property type="match status" value="1"/>
</dbReference>
<dbReference type="InterPro" id="IPR006068">
    <property type="entry name" value="ATPase_P-typ_cation-transptr_C"/>
</dbReference>
<keyword evidence="6" id="KW-0067">ATP-binding</keyword>
<evidence type="ECO:0000256" key="1">
    <source>
        <dbReference type="ARBA" id="ARBA00004127"/>
    </source>
</evidence>
<keyword evidence="9 11" id="KW-1133">Transmembrane helix</keyword>
<feature type="transmembrane region" description="Helical" evidence="11">
    <location>
        <begin position="746"/>
        <end position="767"/>
    </location>
</feature>
<dbReference type="RefSeq" id="WP_043700614.1">
    <property type="nucleotide sequence ID" value="NZ_CP083911.1"/>
</dbReference>
<dbReference type="SUPFAM" id="SSF81653">
    <property type="entry name" value="Calcium ATPase, transduction domain A"/>
    <property type="match status" value="1"/>
</dbReference>
<dbReference type="GO" id="GO:0016887">
    <property type="term" value="F:ATP hydrolysis activity"/>
    <property type="evidence" value="ECO:0007669"/>
    <property type="project" value="InterPro"/>
</dbReference>
<dbReference type="GO" id="GO:0015662">
    <property type="term" value="F:P-type ion transporter activity"/>
    <property type="evidence" value="ECO:0007669"/>
    <property type="project" value="UniProtKB-ARBA"/>
</dbReference>
<gene>
    <name evidence="13" type="primary">ctpF</name>
    <name evidence="13" type="ORF">Ttaiw_00629</name>
</gene>
<dbReference type="PANTHER" id="PTHR42861">
    <property type="entry name" value="CALCIUM-TRANSPORTING ATPASE"/>
    <property type="match status" value="1"/>
</dbReference>
<dbReference type="Pfam" id="PF13246">
    <property type="entry name" value="Cation_ATPase"/>
    <property type="match status" value="1"/>
</dbReference>
<dbReference type="GO" id="GO:0012505">
    <property type="term" value="C:endomembrane system"/>
    <property type="evidence" value="ECO:0007669"/>
    <property type="project" value="UniProtKB-SubCell"/>
</dbReference>
<evidence type="ECO:0000256" key="5">
    <source>
        <dbReference type="ARBA" id="ARBA00022741"/>
    </source>
</evidence>
<dbReference type="InterPro" id="IPR023298">
    <property type="entry name" value="ATPase_P-typ_TM_dom_sf"/>
</dbReference>
<evidence type="ECO:0000256" key="3">
    <source>
        <dbReference type="ARBA" id="ARBA00022553"/>
    </source>
</evidence>
<feature type="transmembrane region" description="Helical" evidence="11">
    <location>
        <begin position="261"/>
        <end position="280"/>
    </location>
</feature>
<dbReference type="OrthoDB" id="9814270at2"/>
<keyword evidence="4 11" id="KW-0812">Transmembrane</keyword>
<dbReference type="SUPFAM" id="SSF81665">
    <property type="entry name" value="Calcium ATPase, transmembrane domain M"/>
    <property type="match status" value="1"/>
</dbReference>
<dbReference type="InterPro" id="IPR008250">
    <property type="entry name" value="ATPase_P-typ_transduc_dom_A_sf"/>
</dbReference>
<dbReference type="PROSITE" id="PS00154">
    <property type="entry name" value="ATPASE_E1_E2"/>
    <property type="match status" value="1"/>
</dbReference>
<dbReference type="InterPro" id="IPR023299">
    <property type="entry name" value="ATPase_P-typ_cyto_dom_N"/>
</dbReference>
<proteinExistence type="inferred from homology"/>
<dbReference type="Pfam" id="PF00122">
    <property type="entry name" value="E1-E2_ATPase"/>
    <property type="match status" value="1"/>
</dbReference>
<dbReference type="Gene3D" id="2.70.150.10">
    <property type="entry name" value="Calcium-transporting ATPase, cytoplasmic transduction domain A"/>
    <property type="match status" value="1"/>
</dbReference>
<evidence type="ECO:0000313" key="13">
    <source>
        <dbReference type="EMBL" id="TSE33375.1"/>
    </source>
</evidence>
<feature type="transmembrane region" description="Helical" evidence="11">
    <location>
        <begin position="286"/>
        <end position="314"/>
    </location>
</feature>
<dbReference type="GO" id="GO:0005524">
    <property type="term" value="F:ATP binding"/>
    <property type="evidence" value="ECO:0007669"/>
    <property type="project" value="UniProtKB-KW"/>
</dbReference>
<keyword evidence="5" id="KW-0547">Nucleotide-binding</keyword>
<feature type="transmembrane region" description="Helical" evidence="11">
    <location>
        <begin position="788"/>
        <end position="807"/>
    </location>
</feature>
<keyword evidence="8" id="KW-1278">Translocase</keyword>
<keyword evidence="3" id="KW-0597">Phosphoprotein</keyword>
<dbReference type="STRING" id="307486.GCA_000807215_01250"/>
<dbReference type="Pfam" id="PF00690">
    <property type="entry name" value="Cation_ATPase_N"/>
    <property type="match status" value="1"/>
</dbReference>
<name>A0A554XC15_9BURK</name>
<organism evidence="13 14">
    <name type="scientific">Tepidimonas taiwanensis</name>
    <dbReference type="NCBI Taxonomy" id="307486"/>
    <lineage>
        <taxon>Bacteria</taxon>
        <taxon>Pseudomonadati</taxon>
        <taxon>Pseudomonadota</taxon>
        <taxon>Betaproteobacteria</taxon>
        <taxon>Burkholderiales</taxon>
        <taxon>Tepidimonas</taxon>
    </lineage>
</organism>
<keyword evidence="13" id="KW-0378">Hydrolase</keyword>
<evidence type="ECO:0000313" key="14">
    <source>
        <dbReference type="Proteomes" id="UP000317763"/>
    </source>
</evidence>
<dbReference type="SMART" id="SM00831">
    <property type="entry name" value="Cation_ATPase_N"/>
    <property type="match status" value="1"/>
</dbReference>
<keyword evidence="10 11" id="KW-0472">Membrane</keyword>
<dbReference type="FunFam" id="3.40.50.1000:FF:000001">
    <property type="entry name" value="Phospholipid-transporting ATPase IC"/>
    <property type="match status" value="1"/>
</dbReference>
<evidence type="ECO:0000256" key="10">
    <source>
        <dbReference type="ARBA" id="ARBA00023136"/>
    </source>
</evidence>
<dbReference type="SUPFAM" id="SSF81660">
    <property type="entry name" value="Metal cation-transporting ATPase, ATP-binding domain N"/>
    <property type="match status" value="1"/>
</dbReference>
<feature type="transmembrane region" description="Helical" evidence="11">
    <location>
        <begin position="891"/>
        <end position="908"/>
    </location>
</feature>
<dbReference type="InterPro" id="IPR044492">
    <property type="entry name" value="P_typ_ATPase_HD_dom"/>
</dbReference>
<feature type="transmembrane region" description="Helical" evidence="11">
    <location>
        <begin position="98"/>
        <end position="114"/>
    </location>
</feature>
<dbReference type="AlphaFoldDB" id="A0A554XC15"/>
<comment type="similarity">
    <text evidence="2">Belongs to the cation transport ATPase (P-type) (TC 3.A.3) family. Type IIA subfamily.</text>
</comment>
<dbReference type="Pfam" id="PF08282">
    <property type="entry name" value="Hydrolase_3"/>
    <property type="match status" value="1"/>
</dbReference>
<dbReference type="Gene3D" id="3.40.50.1000">
    <property type="entry name" value="HAD superfamily/HAD-like"/>
    <property type="match status" value="1"/>
</dbReference>
<dbReference type="EC" id="3.6.3.-" evidence="13"/>
<keyword evidence="7" id="KW-0460">Magnesium</keyword>
<dbReference type="SFLD" id="SFLDS00003">
    <property type="entry name" value="Haloacid_Dehalogenase"/>
    <property type="match status" value="1"/>
</dbReference>
<reference evidence="13 14" key="1">
    <citation type="submission" date="2019-07" db="EMBL/GenBank/DDBJ databases">
        <title>Tepidimonas taiwanensis I1-1 draft genome.</title>
        <authorList>
            <person name="Da Costa M.S."/>
            <person name="Froufe H.J.C."/>
            <person name="Egas C."/>
            <person name="Albuquerque L."/>
        </authorList>
    </citation>
    <scope>NUCLEOTIDE SEQUENCE [LARGE SCALE GENOMIC DNA]</scope>
    <source>
        <strain evidence="13 14">I1-1</strain>
    </source>
</reference>
<dbReference type="InterPro" id="IPR004014">
    <property type="entry name" value="ATPase_P-typ_cation-transptr_N"/>
</dbReference>
<dbReference type="FunFam" id="2.70.150.10:FF:000160">
    <property type="entry name" value="Sarcoplasmic/endoplasmic reticulum calcium ATPase 1"/>
    <property type="match status" value="1"/>
</dbReference>
<dbReference type="Gene3D" id="3.40.1110.10">
    <property type="entry name" value="Calcium-transporting ATPase, cytoplasmic domain N"/>
    <property type="match status" value="1"/>
</dbReference>
<dbReference type="SUPFAM" id="SSF56784">
    <property type="entry name" value="HAD-like"/>
    <property type="match status" value="1"/>
</dbReference>
<evidence type="ECO:0000256" key="9">
    <source>
        <dbReference type="ARBA" id="ARBA00022989"/>
    </source>
</evidence>
<dbReference type="SFLD" id="SFLDF00027">
    <property type="entry name" value="p-type_atpase"/>
    <property type="match status" value="1"/>
</dbReference>
<evidence type="ECO:0000256" key="11">
    <source>
        <dbReference type="SAM" id="Phobius"/>
    </source>
</evidence>
<dbReference type="Proteomes" id="UP000317763">
    <property type="component" value="Unassembled WGS sequence"/>
</dbReference>
<dbReference type="InterPro" id="IPR023214">
    <property type="entry name" value="HAD_sf"/>
</dbReference>
<feature type="transmembrane region" description="Helical" evidence="11">
    <location>
        <begin position="819"/>
        <end position="837"/>
    </location>
</feature>
<comment type="caution">
    <text evidence="13">The sequence shown here is derived from an EMBL/GenBank/DDBJ whole genome shotgun (WGS) entry which is preliminary data.</text>
</comment>
<evidence type="ECO:0000259" key="12">
    <source>
        <dbReference type="SMART" id="SM00831"/>
    </source>
</evidence>
<dbReference type="PRINTS" id="PR00120">
    <property type="entry name" value="HATPASE"/>
</dbReference>
<dbReference type="Gene3D" id="1.20.1110.10">
    <property type="entry name" value="Calcium-transporting ATPase, transmembrane domain"/>
    <property type="match status" value="1"/>
</dbReference>
<dbReference type="PRINTS" id="PR00119">
    <property type="entry name" value="CATATPASE"/>
</dbReference>
<dbReference type="Pfam" id="PF00689">
    <property type="entry name" value="Cation_ATPase_C"/>
    <property type="match status" value="1"/>
</dbReference>
<dbReference type="InterPro" id="IPR059000">
    <property type="entry name" value="ATPase_P-type_domA"/>
</dbReference>
<sequence length="917" mass="97360">MVKDHAASPAPADTSARDTVPWHALPADAVLHRLGAEAQGLTSAEAAARRQRHGDNRLQEAPPVPLWRRVARQFDNLLIWVLLAAAGITVAIGHGIDALVILAVVLLNVGIGVIQEGKAERALAAIRGLLAPRAQVWRDGRLLEIDAVHLVPGDVVQVAAGDSLSADVRWLQVHELQIDESALTGESVPTAKQAEPVTPDAPLGDRRSMGYAGTLVTRGQGRAVVVATGMATEMGRIGRLLQTVGDTTTPLVRQMAQLGRWITLAVLAAAALLFGFGWGVRELPALQTFMAAVGLAVAAIPEGLPAIMTVTLAIGVQRMAQRRAIVRRLPAVETLGCVTVICSDKTGTLTRNEMTVQQVVLADGVVEVDGVGYAPTGALRRHGIPLQPAELWREAPALLALAEGAALCNDAELRPGEGDPPDWRLSGDPTEGALLTLAMKAGIDARRLAEERPRIGVLPFESARRYMATAHRRATGHAGAEVWVKGAPERLLAMCSQELDAHGHARPLRRDHWHAQVEQQAAQGRRVLAIARRPWHVSEPLTHDAVAHDLVLVGLVGIIDPPREEAVAAVAACQSAGIRVKMITGDHAVTASAIARQLGLSTGGAALTGQDIEAMDDAALRDAVRTTDVFARAAPEHKLRLVRALQANGEIVAMTGDGVNDAPALKAADVGVAMGHKGTEAAKRAAAMVLADDNFATIARAVEEGRTVYDNLRKVVTFLLPINGGESVSLLVAVLFGLALPIAPVQILWVNMVSSIALAMVLAFEPTEPDVMHRPPRRPDEPMLSPFVLWRIGLVSGLFALGIFGTYRWALASGYPTAVAQTLAVNTLVAMEIFYLFSVRYLRARSFTWVGVRGTPRVLAAVAAACALQALFTYAPFMQAAFGSAALPPELLFVSAAVGAGVLVALELEKGILRRLR</sequence>
<dbReference type="GO" id="GO:0016020">
    <property type="term" value="C:membrane"/>
    <property type="evidence" value="ECO:0007669"/>
    <property type="project" value="InterPro"/>
</dbReference>
<comment type="subcellular location">
    <subcellularLocation>
        <location evidence="1">Endomembrane system</location>
        <topology evidence="1">Multi-pass membrane protein</topology>
    </subcellularLocation>
</comment>
<evidence type="ECO:0000256" key="4">
    <source>
        <dbReference type="ARBA" id="ARBA00022692"/>
    </source>
</evidence>
<dbReference type="NCBIfam" id="TIGR01494">
    <property type="entry name" value="ATPase_P-type"/>
    <property type="match status" value="2"/>
</dbReference>
<accession>A0A554XC15</accession>
<evidence type="ECO:0000256" key="8">
    <source>
        <dbReference type="ARBA" id="ARBA00022967"/>
    </source>
</evidence>
<evidence type="ECO:0000256" key="7">
    <source>
        <dbReference type="ARBA" id="ARBA00022842"/>
    </source>
</evidence>
<evidence type="ECO:0000256" key="2">
    <source>
        <dbReference type="ARBA" id="ARBA00005675"/>
    </source>
</evidence>